<dbReference type="EMBL" id="CAJVPV010009470">
    <property type="protein sequence ID" value="CAG8641816.1"/>
    <property type="molecule type" value="Genomic_DNA"/>
</dbReference>
<accession>A0A9N9DJ10</accession>
<feature type="non-terminal residue" evidence="1">
    <location>
        <position position="1"/>
    </location>
</feature>
<evidence type="ECO:0000313" key="1">
    <source>
        <dbReference type="EMBL" id="CAG8641816.1"/>
    </source>
</evidence>
<comment type="caution">
    <text evidence="1">The sequence shown here is derived from an EMBL/GenBank/DDBJ whole genome shotgun (WGS) entry which is preliminary data.</text>
</comment>
<dbReference type="Proteomes" id="UP000789342">
    <property type="component" value="Unassembled WGS sequence"/>
</dbReference>
<evidence type="ECO:0000313" key="2">
    <source>
        <dbReference type="Proteomes" id="UP000789342"/>
    </source>
</evidence>
<keyword evidence="2" id="KW-1185">Reference proteome</keyword>
<dbReference type="AlphaFoldDB" id="A0A9N9DJ10"/>
<proteinExistence type="predicted"/>
<reference evidence="1" key="1">
    <citation type="submission" date="2021-06" db="EMBL/GenBank/DDBJ databases">
        <authorList>
            <person name="Kallberg Y."/>
            <person name="Tangrot J."/>
            <person name="Rosling A."/>
        </authorList>
    </citation>
    <scope>NUCLEOTIDE SEQUENCE</scope>
    <source>
        <strain evidence="1">CL551</strain>
    </source>
</reference>
<name>A0A9N9DJ10_9GLOM</name>
<dbReference type="OrthoDB" id="2398654at2759"/>
<sequence>AWHYCVSDRRTRHRLPARTTFEFGTIDGNGNPLAFTQGALVINISLSCLYHDVRPSITIPPNLPDPIPIDFFYIQRAIIRALS</sequence>
<gene>
    <name evidence="1" type="ORF">AMORRO_LOCUS9548</name>
</gene>
<organism evidence="1 2">
    <name type="scientific">Acaulospora morrowiae</name>
    <dbReference type="NCBI Taxonomy" id="94023"/>
    <lineage>
        <taxon>Eukaryota</taxon>
        <taxon>Fungi</taxon>
        <taxon>Fungi incertae sedis</taxon>
        <taxon>Mucoromycota</taxon>
        <taxon>Glomeromycotina</taxon>
        <taxon>Glomeromycetes</taxon>
        <taxon>Diversisporales</taxon>
        <taxon>Acaulosporaceae</taxon>
        <taxon>Acaulospora</taxon>
    </lineage>
</organism>
<protein>
    <submittedName>
        <fullName evidence="1">9763_t:CDS:1</fullName>
    </submittedName>
</protein>